<protein>
    <recommendedName>
        <fullName evidence="3">DUF2570 domain-containing protein</fullName>
    </recommendedName>
</protein>
<name>A0ABX9ARH2_9ENTR</name>
<evidence type="ECO:0000313" key="1">
    <source>
        <dbReference type="EMBL" id="QZN96375.1"/>
    </source>
</evidence>
<proteinExistence type="predicted"/>
<sequence length="122" mass="14107">MRLYIYAALAALIAALSFGVYHYHDKYSDTAKDLEAAERQQQQAETITGNVIHSIRIFNAITQVNHDEKQRIQQRSENTVVYIREKLSTDECAIRPVPDDVVSRLREHADRIRKGTRRADPR</sequence>
<keyword evidence="2" id="KW-1185">Reference proteome</keyword>
<gene>
    <name evidence="1" type="ORF">K6K13_02570</name>
</gene>
<dbReference type="EMBL" id="CP081864">
    <property type="protein sequence ID" value="QZN96375.1"/>
    <property type="molecule type" value="Genomic_DNA"/>
</dbReference>
<dbReference type="Proteomes" id="UP000825886">
    <property type="component" value="Chromosome"/>
</dbReference>
<evidence type="ECO:0008006" key="3">
    <source>
        <dbReference type="Google" id="ProtNLM"/>
    </source>
</evidence>
<organism evidence="1 2">
    <name type="scientific">Symbiopectobacterium purcellii</name>
    <dbReference type="NCBI Taxonomy" id="2871826"/>
    <lineage>
        <taxon>Bacteria</taxon>
        <taxon>Pseudomonadati</taxon>
        <taxon>Pseudomonadota</taxon>
        <taxon>Gammaproteobacteria</taxon>
        <taxon>Enterobacterales</taxon>
        <taxon>Enterobacteriaceae</taxon>
    </lineage>
</organism>
<dbReference type="RefSeq" id="WP_222159426.1">
    <property type="nucleotide sequence ID" value="NZ_CP081864.1"/>
</dbReference>
<reference evidence="1 2" key="1">
    <citation type="submission" date="2021-08" db="EMBL/GenBank/DDBJ databases">
        <title>Culture and genomic analysis of Symbiopectobacterium purcellii sp. nov. gen. nov., isolated from the leafhopper Empoasca decipiens.</title>
        <authorList>
            <person name="Nadal-Jimenez P."/>
            <person name="Siozios S."/>
            <person name="Halliday N."/>
            <person name="Camara M."/>
            <person name="Hurst G.D.D."/>
        </authorList>
    </citation>
    <scope>NUCLEOTIDE SEQUENCE [LARGE SCALE GENOMIC DNA]</scope>
    <source>
        <strain evidence="1 2">SyEd1</strain>
    </source>
</reference>
<evidence type="ECO:0000313" key="2">
    <source>
        <dbReference type="Proteomes" id="UP000825886"/>
    </source>
</evidence>
<accession>A0ABX9ARH2</accession>